<evidence type="ECO:0000313" key="2">
    <source>
        <dbReference type="Proteomes" id="UP000612329"/>
    </source>
</evidence>
<reference evidence="1" key="1">
    <citation type="journal article" date="2014" name="Int. J. Syst. Evol. Microbiol.">
        <title>Complete genome sequence of Corynebacterium casei LMG S-19264T (=DSM 44701T), isolated from a smear-ripened cheese.</title>
        <authorList>
            <consortium name="US DOE Joint Genome Institute (JGI-PGF)"/>
            <person name="Walter F."/>
            <person name="Albersmeier A."/>
            <person name="Kalinowski J."/>
            <person name="Ruckert C."/>
        </authorList>
    </citation>
    <scope>NUCLEOTIDE SEQUENCE</scope>
    <source>
        <strain evidence="1">JCM 12862</strain>
    </source>
</reference>
<proteinExistence type="predicted"/>
<organism evidence="1 2">
    <name type="scientific">Yeosuana aromativorans</name>
    <dbReference type="NCBI Taxonomy" id="288019"/>
    <lineage>
        <taxon>Bacteria</taxon>
        <taxon>Pseudomonadati</taxon>
        <taxon>Bacteroidota</taxon>
        <taxon>Flavobacteriia</taxon>
        <taxon>Flavobacteriales</taxon>
        <taxon>Flavobacteriaceae</taxon>
        <taxon>Yeosuana</taxon>
    </lineage>
</organism>
<dbReference type="Proteomes" id="UP000612329">
    <property type="component" value="Unassembled WGS sequence"/>
</dbReference>
<reference evidence="1" key="2">
    <citation type="submission" date="2020-09" db="EMBL/GenBank/DDBJ databases">
        <authorList>
            <person name="Sun Q."/>
            <person name="Ohkuma M."/>
        </authorList>
    </citation>
    <scope>NUCLEOTIDE SEQUENCE</scope>
    <source>
        <strain evidence="1">JCM 12862</strain>
    </source>
</reference>
<dbReference type="RefSeq" id="WP_188649308.1">
    <property type="nucleotide sequence ID" value="NZ_BMNR01000001.1"/>
</dbReference>
<protein>
    <submittedName>
        <fullName evidence="1">Uncharacterized protein</fullName>
    </submittedName>
</protein>
<dbReference type="EMBL" id="BMNR01000001">
    <property type="protein sequence ID" value="GGK10659.1"/>
    <property type="molecule type" value="Genomic_DNA"/>
</dbReference>
<name>A0A8J3FCZ6_9FLAO</name>
<keyword evidence="2" id="KW-1185">Reference proteome</keyword>
<comment type="caution">
    <text evidence="1">The sequence shown here is derived from an EMBL/GenBank/DDBJ whole genome shotgun (WGS) entry which is preliminary data.</text>
</comment>
<sequence>MSNTEEFKKNKIKSGFWKSSSDNLFWIQVQNETVFWLGMNKKTQQYNEGSNWCHVGYGTFQDNTILLNWSDMPIGNDCLSGNIIIQIINDSEMKVIKDSGNFGLSHWKWVSKRNHFLFTSF</sequence>
<dbReference type="AlphaFoldDB" id="A0A8J3FCZ6"/>
<accession>A0A8J3FCZ6</accession>
<evidence type="ECO:0000313" key="1">
    <source>
        <dbReference type="EMBL" id="GGK10659.1"/>
    </source>
</evidence>
<gene>
    <name evidence="1" type="ORF">GCM10007962_00970</name>
</gene>